<evidence type="ECO:0000256" key="7">
    <source>
        <dbReference type="ARBA" id="ARBA00023136"/>
    </source>
</evidence>
<feature type="transmembrane region" description="Helical" evidence="9">
    <location>
        <begin position="73"/>
        <end position="91"/>
    </location>
</feature>
<dbReference type="CDD" id="cd06582">
    <property type="entry name" value="TM_PBP1_LivH_like"/>
    <property type="match status" value="1"/>
</dbReference>
<evidence type="ECO:0000256" key="6">
    <source>
        <dbReference type="ARBA" id="ARBA00022989"/>
    </source>
</evidence>
<proteinExistence type="inferred from homology"/>
<feature type="transmembrane region" description="Helical" evidence="9">
    <location>
        <begin position="227"/>
        <end position="253"/>
    </location>
</feature>
<gene>
    <name evidence="10" type="ORF">LQE92_10090</name>
</gene>
<evidence type="ECO:0000313" key="10">
    <source>
        <dbReference type="EMBL" id="MCD2492977.1"/>
    </source>
</evidence>
<feature type="transmembrane region" description="Helical" evidence="9">
    <location>
        <begin position="265"/>
        <end position="286"/>
    </location>
</feature>
<dbReference type="GO" id="GO:0006865">
    <property type="term" value="P:amino acid transport"/>
    <property type="evidence" value="ECO:0007669"/>
    <property type="project" value="UniProtKB-KW"/>
</dbReference>
<evidence type="ECO:0000256" key="8">
    <source>
        <dbReference type="ARBA" id="ARBA00037998"/>
    </source>
</evidence>
<dbReference type="GO" id="GO:0022857">
    <property type="term" value="F:transmembrane transporter activity"/>
    <property type="evidence" value="ECO:0007669"/>
    <property type="project" value="InterPro"/>
</dbReference>
<feature type="transmembrane region" description="Helical" evidence="9">
    <location>
        <begin position="98"/>
        <end position="122"/>
    </location>
</feature>
<accession>A0AAP2RIT6</accession>
<comment type="similarity">
    <text evidence="8">Belongs to the binding-protein-dependent transport system permease family. LivHM subfamily.</text>
</comment>
<keyword evidence="5" id="KW-0029">Amino-acid transport</keyword>
<keyword evidence="7 9" id="KW-0472">Membrane</keyword>
<dbReference type="PANTHER" id="PTHR11795">
    <property type="entry name" value="BRANCHED-CHAIN AMINO ACID TRANSPORT SYSTEM PERMEASE PROTEIN LIVH"/>
    <property type="match status" value="1"/>
</dbReference>
<evidence type="ECO:0000256" key="2">
    <source>
        <dbReference type="ARBA" id="ARBA00022448"/>
    </source>
</evidence>
<evidence type="ECO:0000256" key="3">
    <source>
        <dbReference type="ARBA" id="ARBA00022475"/>
    </source>
</evidence>
<evidence type="ECO:0000313" key="11">
    <source>
        <dbReference type="Proteomes" id="UP001299265"/>
    </source>
</evidence>
<sequence>MNVLWMIGQSILNGLTMGGIYALVGVGLTIIFGVMKVVNFAQGEYLVIGMYITLVLNQLTGLSPYLLLPPTILIAYLFGRISYGVVVKPLLGQPGQYFVVATMGLSFVIISVLQLVFTTNFWAVETSLKSVSITWKGFSLGLPRIIACGFMIFFVVLVDFFLKRTDFGRAMRATSENTEVAQSLGINTNKMYGFSFAVGTTFAAITGLLLSPIYFVYPTAGTPFKTIAMVIIVMGGPGNIGGAVASGLIAGLVEAFTATFVSNDLAPAAAYLLLIIVLAFKPAGLFGKGARVA</sequence>
<evidence type="ECO:0000256" key="9">
    <source>
        <dbReference type="SAM" id="Phobius"/>
    </source>
</evidence>
<dbReference type="EMBL" id="JAJNOR010000005">
    <property type="protein sequence ID" value="MCD2492977.1"/>
    <property type="molecule type" value="Genomic_DNA"/>
</dbReference>
<keyword evidence="4 9" id="KW-0812">Transmembrane</keyword>
<evidence type="ECO:0000256" key="1">
    <source>
        <dbReference type="ARBA" id="ARBA00004651"/>
    </source>
</evidence>
<dbReference type="InterPro" id="IPR052157">
    <property type="entry name" value="BCAA_transport_permease"/>
</dbReference>
<dbReference type="PANTHER" id="PTHR11795:SF445">
    <property type="entry name" value="AMINO ACID ABC TRANSPORTER PERMEASE PROTEIN"/>
    <property type="match status" value="1"/>
</dbReference>
<evidence type="ECO:0000256" key="4">
    <source>
        <dbReference type="ARBA" id="ARBA00022692"/>
    </source>
</evidence>
<dbReference type="Proteomes" id="UP001299265">
    <property type="component" value="Unassembled WGS sequence"/>
</dbReference>
<protein>
    <submittedName>
        <fullName evidence="10">Branched-chain amino acid ABC transporter permease</fullName>
    </submittedName>
</protein>
<feature type="transmembrane region" description="Helical" evidence="9">
    <location>
        <begin position="192"/>
        <end position="215"/>
    </location>
</feature>
<organism evidence="10 11">
    <name type="scientific">Lientehia hominis</name>
    <dbReference type="NCBI Taxonomy" id="2897778"/>
    <lineage>
        <taxon>Bacteria</taxon>
        <taxon>Bacillati</taxon>
        <taxon>Bacillota</taxon>
        <taxon>Clostridia</taxon>
        <taxon>Lachnospirales</taxon>
        <taxon>Lachnospiraceae</taxon>
        <taxon>Lientehia</taxon>
    </lineage>
</organism>
<keyword evidence="3" id="KW-1003">Cell membrane</keyword>
<feature type="transmembrane region" description="Helical" evidence="9">
    <location>
        <begin position="142"/>
        <end position="162"/>
    </location>
</feature>
<dbReference type="Pfam" id="PF02653">
    <property type="entry name" value="BPD_transp_2"/>
    <property type="match status" value="1"/>
</dbReference>
<name>A0AAP2RIT6_9FIRM</name>
<evidence type="ECO:0000256" key="5">
    <source>
        <dbReference type="ARBA" id="ARBA00022970"/>
    </source>
</evidence>
<dbReference type="RefSeq" id="WP_231062843.1">
    <property type="nucleotide sequence ID" value="NZ_JAJNOR010000005.1"/>
</dbReference>
<comment type="caution">
    <text evidence="10">The sequence shown here is derived from an EMBL/GenBank/DDBJ whole genome shotgun (WGS) entry which is preliminary data.</text>
</comment>
<dbReference type="AlphaFoldDB" id="A0AAP2RIT6"/>
<reference evidence="10 11" key="1">
    <citation type="submission" date="2021-11" db="EMBL/GenBank/DDBJ databases">
        <title>Lacrimispora sp. nov. NSJ-141 isolated from human feces.</title>
        <authorList>
            <person name="Abdugheni R."/>
        </authorList>
    </citation>
    <scope>NUCLEOTIDE SEQUENCE [LARGE SCALE GENOMIC DNA]</scope>
    <source>
        <strain evidence="10 11">NSJ-141</strain>
    </source>
</reference>
<comment type="subcellular location">
    <subcellularLocation>
        <location evidence="1">Cell membrane</location>
        <topology evidence="1">Multi-pass membrane protein</topology>
    </subcellularLocation>
</comment>
<keyword evidence="2" id="KW-0813">Transport</keyword>
<keyword evidence="6 9" id="KW-1133">Transmembrane helix</keyword>
<feature type="transmembrane region" description="Helical" evidence="9">
    <location>
        <begin position="20"/>
        <end position="38"/>
    </location>
</feature>
<keyword evidence="11" id="KW-1185">Reference proteome</keyword>
<feature type="transmembrane region" description="Helical" evidence="9">
    <location>
        <begin position="45"/>
        <end position="67"/>
    </location>
</feature>
<dbReference type="InterPro" id="IPR001851">
    <property type="entry name" value="ABC_transp_permease"/>
</dbReference>
<dbReference type="GO" id="GO:0005886">
    <property type="term" value="C:plasma membrane"/>
    <property type="evidence" value="ECO:0007669"/>
    <property type="project" value="UniProtKB-SubCell"/>
</dbReference>